<evidence type="ECO:0000256" key="3">
    <source>
        <dbReference type="SAM" id="SignalP"/>
    </source>
</evidence>
<organism evidence="4 5">
    <name type="scientific">Maioricimonas rarisocia</name>
    <dbReference type="NCBI Taxonomy" id="2528026"/>
    <lineage>
        <taxon>Bacteria</taxon>
        <taxon>Pseudomonadati</taxon>
        <taxon>Planctomycetota</taxon>
        <taxon>Planctomycetia</taxon>
        <taxon>Planctomycetales</taxon>
        <taxon>Planctomycetaceae</taxon>
        <taxon>Maioricimonas</taxon>
    </lineage>
</organism>
<dbReference type="OrthoDB" id="291047at2"/>
<feature type="compositionally biased region" description="Gly residues" evidence="2">
    <location>
        <begin position="223"/>
        <end position="233"/>
    </location>
</feature>
<evidence type="ECO:0000256" key="2">
    <source>
        <dbReference type="SAM" id="MobiDB-lite"/>
    </source>
</evidence>
<dbReference type="EMBL" id="CP036275">
    <property type="protein sequence ID" value="QDU40791.1"/>
    <property type="molecule type" value="Genomic_DNA"/>
</dbReference>
<evidence type="ECO:0000256" key="1">
    <source>
        <dbReference type="SAM" id="Coils"/>
    </source>
</evidence>
<sequence precursor="true">MKRFVLTSTLAFLLISPPAARAQLDDFPAKEDLTRRVEKLEAEVKQLRSELHRLTGSSSGEQAAAGMQRERPAETQHARIAAQLDSPTEVEFHESPFYDVVQYLSDLHDIQILFDPRIKEAGFDADTATTLIVSSITLRAALDLILAPHDLDYVIENEVLKITTSEIAGDLMETKVYDARQFEEVPVDELARVIRSTIRPDSWRQVVHAASGGPLPSRFTSGGEGGGAFGSGFGSSPSSTGTRPVKSAAIEPLGQFLVITQSQRGHREIATLLSELNRIRASGPRHMQPAELPSATPRADEDLLPVPDDSGSN</sequence>
<feature type="chain" id="PRO_5021900510" description="Secretin/TonB short N-terminal domain-containing protein" evidence="3">
    <location>
        <begin position="23"/>
        <end position="313"/>
    </location>
</feature>
<keyword evidence="1" id="KW-0175">Coiled coil</keyword>
<reference evidence="4 5" key="1">
    <citation type="submission" date="2019-02" db="EMBL/GenBank/DDBJ databases">
        <title>Deep-cultivation of Planctomycetes and their phenomic and genomic characterization uncovers novel biology.</title>
        <authorList>
            <person name="Wiegand S."/>
            <person name="Jogler M."/>
            <person name="Boedeker C."/>
            <person name="Pinto D."/>
            <person name="Vollmers J."/>
            <person name="Rivas-Marin E."/>
            <person name="Kohn T."/>
            <person name="Peeters S.H."/>
            <person name="Heuer A."/>
            <person name="Rast P."/>
            <person name="Oberbeckmann S."/>
            <person name="Bunk B."/>
            <person name="Jeske O."/>
            <person name="Meyerdierks A."/>
            <person name="Storesund J.E."/>
            <person name="Kallscheuer N."/>
            <person name="Luecker S."/>
            <person name="Lage O.M."/>
            <person name="Pohl T."/>
            <person name="Merkel B.J."/>
            <person name="Hornburger P."/>
            <person name="Mueller R.-W."/>
            <person name="Bruemmer F."/>
            <person name="Labrenz M."/>
            <person name="Spormann A.M."/>
            <person name="Op den Camp H."/>
            <person name="Overmann J."/>
            <person name="Amann R."/>
            <person name="Jetten M.S.M."/>
            <person name="Mascher T."/>
            <person name="Medema M.H."/>
            <person name="Devos D.P."/>
            <person name="Kaster A.-K."/>
            <person name="Ovreas L."/>
            <person name="Rohde M."/>
            <person name="Galperin M.Y."/>
            <person name="Jogler C."/>
        </authorList>
    </citation>
    <scope>NUCLEOTIDE SEQUENCE [LARGE SCALE GENOMIC DNA]</scope>
    <source>
        <strain evidence="4 5">Mal4</strain>
    </source>
</reference>
<name>A0A517ZE84_9PLAN</name>
<evidence type="ECO:0000313" key="5">
    <source>
        <dbReference type="Proteomes" id="UP000320496"/>
    </source>
</evidence>
<feature type="signal peptide" evidence="3">
    <location>
        <begin position="1"/>
        <end position="22"/>
    </location>
</feature>
<dbReference type="Proteomes" id="UP000320496">
    <property type="component" value="Chromosome"/>
</dbReference>
<evidence type="ECO:0008006" key="6">
    <source>
        <dbReference type="Google" id="ProtNLM"/>
    </source>
</evidence>
<proteinExistence type="predicted"/>
<dbReference type="RefSeq" id="WP_145372052.1">
    <property type="nucleotide sequence ID" value="NZ_CP036275.1"/>
</dbReference>
<keyword evidence="3" id="KW-0732">Signal</keyword>
<feature type="region of interest" description="Disordered" evidence="2">
    <location>
        <begin position="281"/>
        <end position="313"/>
    </location>
</feature>
<feature type="coiled-coil region" evidence="1">
    <location>
        <begin position="30"/>
        <end position="57"/>
    </location>
</feature>
<protein>
    <recommendedName>
        <fullName evidence="6">Secretin/TonB short N-terminal domain-containing protein</fullName>
    </recommendedName>
</protein>
<dbReference type="KEGG" id="mri:Mal4_51510"/>
<accession>A0A517ZE84</accession>
<gene>
    <name evidence="4" type="ORF">Mal4_51510</name>
</gene>
<feature type="compositionally biased region" description="Low complexity" evidence="2">
    <location>
        <begin position="234"/>
        <end position="244"/>
    </location>
</feature>
<feature type="region of interest" description="Disordered" evidence="2">
    <location>
        <begin position="223"/>
        <end position="244"/>
    </location>
</feature>
<evidence type="ECO:0000313" key="4">
    <source>
        <dbReference type="EMBL" id="QDU40791.1"/>
    </source>
</evidence>
<dbReference type="AlphaFoldDB" id="A0A517ZE84"/>
<keyword evidence="5" id="KW-1185">Reference proteome</keyword>